<sequence length="272" mass="30929">MAKVSIFSWFGFPIPMDKRFKMIKAAGFDGVLLWWSDEHAAVDGDKAVQPALARENGLCVENIHAPFEGINCLWTDGRQGDEFEQVLANCINESAVHEIPTVVMHLSAGEHLQKTNQTGLDRIKRLVELAERKNVNIALENLRRLEYLHFILDNIQSDRLGFCYDSGHEYCYNREADLLTQYGARLMAVHIHDNDGVHDLHKVPGEGSVDWKAVVAKLKKSVYRGAVALEVTNKFSKYGDTETPEWFLRRAFQSAKKLYEFLYGDSLSPSKR</sequence>
<gene>
    <name evidence="2" type="ORF">SAMN04488502_103191</name>
</gene>
<organism evidence="2 3">
    <name type="scientific">Dendrosporobacter quercicolus</name>
    <dbReference type="NCBI Taxonomy" id="146817"/>
    <lineage>
        <taxon>Bacteria</taxon>
        <taxon>Bacillati</taxon>
        <taxon>Bacillota</taxon>
        <taxon>Negativicutes</taxon>
        <taxon>Selenomonadales</taxon>
        <taxon>Sporomusaceae</taxon>
        <taxon>Dendrosporobacter</taxon>
    </lineage>
</organism>
<evidence type="ECO:0000313" key="2">
    <source>
        <dbReference type="EMBL" id="SDM29838.1"/>
    </source>
</evidence>
<dbReference type="OrthoDB" id="9786584at2"/>
<dbReference type="Pfam" id="PF01261">
    <property type="entry name" value="AP_endonuc_2"/>
    <property type="match status" value="1"/>
</dbReference>
<protein>
    <submittedName>
        <fullName evidence="2">Sugar phosphate isomerase/epimerase</fullName>
    </submittedName>
</protein>
<dbReference type="RefSeq" id="WP_092071730.1">
    <property type="nucleotide sequence ID" value="NZ_FNHB01000003.1"/>
</dbReference>
<dbReference type="InterPro" id="IPR013022">
    <property type="entry name" value="Xyl_isomerase-like_TIM-brl"/>
</dbReference>
<proteinExistence type="predicted"/>
<dbReference type="PANTHER" id="PTHR12110">
    <property type="entry name" value="HYDROXYPYRUVATE ISOMERASE"/>
    <property type="match status" value="1"/>
</dbReference>
<feature type="domain" description="Xylose isomerase-like TIM barrel" evidence="1">
    <location>
        <begin position="21"/>
        <end position="233"/>
    </location>
</feature>
<keyword evidence="3" id="KW-1185">Reference proteome</keyword>
<accession>A0A1G9S2P3</accession>
<dbReference type="InterPro" id="IPR050312">
    <property type="entry name" value="IolE/XylAMocC-like"/>
</dbReference>
<dbReference type="AlphaFoldDB" id="A0A1G9S2P3"/>
<name>A0A1G9S2P3_9FIRM</name>
<dbReference type="STRING" id="146817.SAMN04488502_103191"/>
<dbReference type="Proteomes" id="UP000214880">
    <property type="component" value="Unassembled WGS sequence"/>
</dbReference>
<dbReference type="PANTHER" id="PTHR12110:SF21">
    <property type="entry name" value="XYLOSE ISOMERASE-LIKE TIM BARREL DOMAIN-CONTAINING PROTEIN"/>
    <property type="match status" value="1"/>
</dbReference>
<keyword evidence="2" id="KW-0413">Isomerase</keyword>
<evidence type="ECO:0000313" key="3">
    <source>
        <dbReference type="Proteomes" id="UP000214880"/>
    </source>
</evidence>
<reference evidence="2 3" key="1">
    <citation type="submission" date="2016-10" db="EMBL/GenBank/DDBJ databases">
        <authorList>
            <person name="de Groot N.N."/>
        </authorList>
    </citation>
    <scope>NUCLEOTIDE SEQUENCE [LARGE SCALE GENOMIC DNA]</scope>
    <source>
        <strain evidence="2 3">DSM 1736</strain>
    </source>
</reference>
<dbReference type="GO" id="GO:0016853">
    <property type="term" value="F:isomerase activity"/>
    <property type="evidence" value="ECO:0007669"/>
    <property type="project" value="UniProtKB-KW"/>
</dbReference>
<dbReference type="Gene3D" id="3.20.20.150">
    <property type="entry name" value="Divalent-metal-dependent TIM barrel enzymes"/>
    <property type="match status" value="1"/>
</dbReference>
<dbReference type="SUPFAM" id="SSF51658">
    <property type="entry name" value="Xylose isomerase-like"/>
    <property type="match status" value="1"/>
</dbReference>
<dbReference type="EMBL" id="FNHB01000003">
    <property type="protein sequence ID" value="SDM29838.1"/>
    <property type="molecule type" value="Genomic_DNA"/>
</dbReference>
<dbReference type="InterPro" id="IPR036237">
    <property type="entry name" value="Xyl_isomerase-like_sf"/>
</dbReference>
<evidence type="ECO:0000259" key="1">
    <source>
        <dbReference type="Pfam" id="PF01261"/>
    </source>
</evidence>